<name>A0A2T0XGI4_9BURK</name>
<comment type="caution">
    <text evidence="2">The sequence shown here is derived from an EMBL/GenBank/DDBJ whole genome shotgun (WGS) entry which is preliminary data.</text>
</comment>
<accession>A0A2T0XGI4</accession>
<evidence type="ECO:0000313" key="2">
    <source>
        <dbReference type="EMBL" id="PRY98069.1"/>
    </source>
</evidence>
<feature type="region of interest" description="Disordered" evidence="1">
    <location>
        <begin position="1"/>
        <end position="43"/>
    </location>
</feature>
<organism evidence="2 3">
    <name type="scientific">Jezberella montanilacus</name>
    <dbReference type="NCBI Taxonomy" id="323426"/>
    <lineage>
        <taxon>Bacteria</taxon>
        <taxon>Pseudomonadati</taxon>
        <taxon>Pseudomonadota</taxon>
        <taxon>Betaproteobacteria</taxon>
        <taxon>Burkholderiales</taxon>
        <taxon>Alcaligenaceae</taxon>
        <taxon>Jezberella</taxon>
    </lineage>
</organism>
<reference evidence="2 3" key="1">
    <citation type="submission" date="2018-03" db="EMBL/GenBank/DDBJ databases">
        <title>Genomic Encyclopedia of Type Strains, Phase III (KMG-III): the genomes of soil and plant-associated and newly described type strains.</title>
        <authorList>
            <person name="Whitman W."/>
        </authorList>
    </citation>
    <scope>NUCLEOTIDE SEQUENCE [LARGE SCALE GENOMIC DNA]</scope>
    <source>
        <strain evidence="2 3">MWH-P2sevCIIIb</strain>
    </source>
</reference>
<gene>
    <name evidence="2" type="ORF">BCM14_1786</name>
</gene>
<evidence type="ECO:0000313" key="3">
    <source>
        <dbReference type="Proteomes" id="UP000238308"/>
    </source>
</evidence>
<keyword evidence="3" id="KW-1185">Reference proteome</keyword>
<dbReference type="AlphaFoldDB" id="A0A2T0XGI4"/>
<sequence length="43" mass="4496">MIGADSGWIPAKPESAPSIGIIRTGTKGISQPDDLAKYPRKTA</sequence>
<proteinExistence type="predicted"/>
<dbReference type="Proteomes" id="UP000238308">
    <property type="component" value="Unassembled WGS sequence"/>
</dbReference>
<dbReference type="EMBL" id="PVTV01000013">
    <property type="protein sequence ID" value="PRY98069.1"/>
    <property type="molecule type" value="Genomic_DNA"/>
</dbReference>
<protein>
    <submittedName>
        <fullName evidence="2">Uncharacterized protein</fullName>
    </submittedName>
</protein>
<evidence type="ECO:0000256" key="1">
    <source>
        <dbReference type="SAM" id="MobiDB-lite"/>
    </source>
</evidence>